<dbReference type="RefSeq" id="WP_359274081.1">
    <property type="nucleotide sequence ID" value="NZ_JBEZNA010000044.1"/>
</dbReference>
<accession>A0ABV3ESX8</accession>
<keyword evidence="11" id="KW-1185">Reference proteome</keyword>
<evidence type="ECO:0000256" key="7">
    <source>
        <dbReference type="ARBA" id="ARBA00022989"/>
    </source>
</evidence>
<keyword evidence="5 9" id="KW-0169">Cobalamin biosynthesis</keyword>
<reference evidence="10 11" key="1">
    <citation type="submission" date="2024-06" db="EMBL/GenBank/DDBJ databases">
        <title>The Natural Products Discovery Center: Release of the First 8490 Sequenced Strains for Exploring Actinobacteria Biosynthetic Diversity.</title>
        <authorList>
            <person name="Kalkreuter E."/>
            <person name="Kautsar S.A."/>
            <person name="Yang D."/>
            <person name="Bader C.D."/>
            <person name="Teijaro C.N."/>
            <person name="Fluegel L."/>
            <person name="Davis C.M."/>
            <person name="Simpson J.R."/>
            <person name="Lauterbach L."/>
            <person name="Steele A.D."/>
            <person name="Gui C."/>
            <person name="Meng S."/>
            <person name="Li G."/>
            <person name="Viehrig K."/>
            <person name="Ye F."/>
            <person name="Su P."/>
            <person name="Kiefer A.F."/>
            <person name="Nichols A."/>
            <person name="Cepeda A.J."/>
            <person name="Yan W."/>
            <person name="Fan B."/>
            <person name="Jiang Y."/>
            <person name="Adhikari A."/>
            <person name="Zheng C.-J."/>
            <person name="Schuster L."/>
            <person name="Cowan T.M."/>
            <person name="Smanski M.J."/>
            <person name="Chevrette M.G."/>
            <person name="De Carvalho L.P.S."/>
            <person name="Shen B."/>
        </authorList>
    </citation>
    <scope>NUCLEOTIDE SEQUENCE [LARGE SCALE GENOMIC DNA]</scope>
    <source>
        <strain evidence="10 11">NPDC048117</strain>
    </source>
</reference>
<proteinExistence type="inferred from homology"/>
<dbReference type="InterPro" id="IPR004485">
    <property type="entry name" value="Cobalamin_biosynth_CobD/CbiB"/>
</dbReference>
<dbReference type="PANTHER" id="PTHR34308:SF1">
    <property type="entry name" value="COBALAMIN BIOSYNTHESIS PROTEIN CBIB"/>
    <property type="match status" value="1"/>
</dbReference>
<dbReference type="EMBL" id="JBEZNA010000044">
    <property type="protein sequence ID" value="MEU9579313.1"/>
    <property type="molecule type" value="Genomic_DNA"/>
</dbReference>
<comment type="pathway">
    <text evidence="2 9">Cofactor biosynthesis; adenosylcobalamin biosynthesis.</text>
</comment>
<keyword evidence="8 9" id="KW-0472">Membrane</keyword>
<sequence>MRHRVNTRAAGLLLGHAADRLLGDPRRFHPVAGFGTVAASLERRLHADSRARGAVHTLLLVGGAAALGTAVERAAARHPAAHLAATALATWAVLGGRSLEREAAAVHDHLAAADLPAARTRLRSLVGRDTTTLDEGQIARAVVESVAENTSDAVVAPLVWGAVTGVPGLLAYRAANTLDAMVGHRTPRHERFGWASARLDDLLNLPGSRLAGLLTAATSPTGPAGPLRAWRRDAAAHPSPNAGVVEASFAGALGVRLGGTNRYASGTEHRAVMGDGPPPAPTDIPRATALARRVALAAAVTAAVTAAASRRGPARRSC</sequence>
<keyword evidence="4 9" id="KW-1003">Cell membrane</keyword>
<keyword evidence="7 9" id="KW-1133">Transmembrane helix</keyword>
<evidence type="ECO:0000256" key="5">
    <source>
        <dbReference type="ARBA" id="ARBA00022573"/>
    </source>
</evidence>
<evidence type="ECO:0000313" key="10">
    <source>
        <dbReference type="EMBL" id="MEU9579313.1"/>
    </source>
</evidence>
<dbReference type="PANTHER" id="PTHR34308">
    <property type="entry name" value="COBALAMIN BIOSYNTHESIS PROTEIN CBIB"/>
    <property type="match status" value="1"/>
</dbReference>
<comment type="caution">
    <text evidence="10">The sequence shown here is derived from an EMBL/GenBank/DDBJ whole genome shotgun (WGS) entry which is preliminary data.</text>
</comment>
<evidence type="ECO:0000313" key="11">
    <source>
        <dbReference type="Proteomes" id="UP001551584"/>
    </source>
</evidence>
<organism evidence="10 11">
    <name type="scientific">Streptomyces chilikensis</name>
    <dbReference type="NCBI Taxonomy" id="1194079"/>
    <lineage>
        <taxon>Bacteria</taxon>
        <taxon>Bacillati</taxon>
        <taxon>Actinomycetota</taxon>
        <taxon>Actinomycetes</taxon>
        <taxon>Kitasatosporales</taxon>
        <taxon>Streptomycetaceae</taxon>
        <taxon>Streptomyces</taxon>
    </lineage>
</organism>
<dbReference type="NCBIfam" id="NF002276">
    <property type="entry name" value="PRK01209.1-4"/>
    <property type="match status" value="1"/>
</dbReference>
<comment type="function">
    <text evidence="9">Converts cobyric acid to cobinamide by the addition of aminopropanol on the F carboxylic group.</text>
</comment>
<keyword evidence="6 9" id="KW-0812">Transmembrane</keyword>
<dbReference type="HAMAP" id="MF_00024">
    <property type="entry name" value="CobD_CbiB"/>
    <property type="match status" value="1"/>
</dbReference>
<comment type="subcellular location">
    <subcellularLocation>
        <location evidence="1 9">Cell membrane</location>
        <topology evidence="1 9">Multi-pass membrane protein</topology>
    </subcellularLocation>
</comment>
<comment type="similarity">
    <text evidence="3 9">Belongs to the CobD/CbiB family.</text>
</comment>
<evidence type="ECO:0000256" key="3">
    <source>
        <dbReference type="ARBA" id="ARBA00006263"/>
    </source>
</evidence>
<evidence type="ECO:0000256" key="1">
    <source>
        <dbReference type="ARBA" id="ARBA00004651"/>
    </source>
</evidence>
<gene>
    <name evidence="9" type="primary">cobD</name>
    <name evidence="10" type="ORF">AB0D95_18935</name>
</gene>
<evidence type="ECO:0000256" key="2">
    <source>
        <dbReference type="ARBA" id="ARBA00004953"/>
    </source>
</evidence>
<evidence type="ECO:0000256" key="8">
    <source>
        <dbReference type="ARBA" id="ARBA00023136"/>
    </source>
</evidence>
<dbReference type="Proteomes" id="UP001551584">
    <property type="component" value="Unassembled WGS sequence"/>
</dbReference>
<name>A0ABV3ESX8_9ACTN</name>
<dbReference type="NCBIfam" id="TIGR00380">
    <property type="entry name" value="cobal_cbiB"/>
    <property type="match status" value="1"/>
</dbReference>
<evidence type="ECO:0000256" key="9">
    <source>
        <dbReference type="HAMAP-Rule" id="MF_00024"/>
    </source>
</evidence>
<evidence type="ECO:0000256" key="4">
    <source>
        <dbReference type="ARBA" id="ARBA00022475"/>
    </source>
</evidence>
<protein>
    <recommendedName>
        <fullName evidence="9">Cobalamin biosynthesis protein CobD</fullName>
    </recommendedName>
</protein>
<dbReference type="Pfam" id="PF03186">
    <property type="entry name" value="CobD_Cbib"/>
    <property type="match status" value="1"/>
</dbReference>
<evidence type="ECO:0000256" key="6">
    <source>
        <dbReference type="ARBA" id="ARBA00022692"/>
    </source>
</evidence>